<comment type="caution">
    <text evidence="2">The sequence shown here is derived from an EMBL/GenBank/DDBJ whole genome shotgun (WGS) entry which is preliminary data.</text>
</comment>
<feature type="transmembrane region" description="Helical" evidence="1">
    <location>
        <begin position="7"/>
        <end position="23"/>
    </location>
</feature>
<dbReference type="PANTHER" id="PTHR37309:SF1">
    <property type="entry name" value="SLR0284 PROTEIN"/>
    <property type="match status" value="1"/>
</dbReference>
<accession>A0A0A2M3X8</accession>
<dbReference type="EMBL" id="JRLX01000005">
    <property type="protein sequence ID" value="KGO87347.1"/>
    <property type="molecule type" value="Genomic_DNA"/>
</dbReference>
<protein>
    <submittedName>
        <fullName evidence="2">Membrane protein</fullName>
    </submittedName>
</protein>
<sequence>MKTIVKLLFTTFFVLMLAHFMPGVHVDSFYTALIVAVVLALLNIFIKPILVLFTLPVTIFTLGLFLLVINAIIVMLCDHLIDGFTIIDFVHALIFSLVLSICQSIVSAFYSDK</sequence>
<evidence type="ECO:0000313" key="2">
    <source>
        <dbReference type="EMBL" id="KGO87347.1"/>
    </source>
</evidence>
<dbReference type="RefSeq" id="WP_020213428.1">
    <property type="nucleotide sequence ID" value="NZ_JRLX01000005.1"/>
</dbReference>
<evidence type="ECO:0000313" key="3">
    <source>
        <dbReference type="Proteomes" id="UP000030152"/>
    </source>
</evidence>
<evidence type="ECO:0000256" key="1">
    <source>
        <dbReference type="SAM" id="Phobius"/>
    </source>
</evidence>
<dbReference type="eggNOG" id="COG1950">
    <property type="taxonomic scope" value="Bacteria"/>
</dbReference>
<dbReference type="InterPro" id="IPR007165">
    <property type="entry name" value="Phage_holin_4_2"/>
</dbReference>
<keyword evidence="3" id="KW-1185">Reference proteome</keyword>
<keyword evidence="1" id="KW-1133">Transmembrane helix</keyword>
<organism evidence="2 3">
    <name type="scientific">Flavobacterium rivuli WB 3.3-2 = DSM 21788</name>
    <dbReference type="NCBI Taxonomy" id="1121895"/>
    <lineage>
        <taxon>Bacteria</taxon>
        <taxon>Pseudomonadati</taxon>
        <taxon>Bacteroidota</taxon>
        <taxon>Flavobacteriia</taxon>
        <taxon>Flavobacteriales</taxon>
        <taxon>Flavobacteriaceae</taxon>
        <taxon>Flavobacterium</taxon>
    </lineage>
</organism>
<feature type="transmembrane region" description="Helical" evidence="1">
    <location>
        <begin position="29"/>
        <end position="46"/>
    </location>
</feature>
<gene>
    <name evidence="2" type="ORF">Q765_06685</name>
</gene>
<name>A0A0A2M3X8_9FLAO</name>
<dbReference type="PANTHER" id="PTHR37309">
    <property type="entry name" value="SLR0284 PROTEIN"/>
    <property type="match status" value="1"/>
</dbReference>
<dbReference type="Pfam" id="PF04020">
    <property type="entry name" value="Phage_holin_4_2"/>
    <property type="match status" value="1"/>
</dbReference>
<proteinExistence type="predicted"/>
<feature type="transmembrane region" description="Helical" evidence="1">
    <location>
        <begin position="53"/>
        <end position="77"/>
    </location>
</feature>
<keyword evidence="1" id="KW-0472">Membrane</keyword>
<dbReference type="STRING" id="1121895.GCA_000378485_02266"/>
<reference evidence="2 3" key="1">
    <citation type="submission" date="2013-09" db="EMBL/GenBank/DDBJ databases">
        <authorList>
            <person name="Zeng Z."/>
            <person name="Chen C."/>
        </authorList>
    </citation>
    <scope>NUCLEOTIDE SEQUENCE [LARGE SCALE GENOMIC DNA]</scope>
    <source>
        <strain evidence="2 3">WB 3.3-2</strain>
    </source>
</reference>
<dbReference type="OrthoDB" id="6402664at2"/>
<dbReference type="Proteomes" id="UP000030152">
    <property type="component" value="Unassembled WGS sequence"/>
</dbReference>
<feature type="transmembrane region" description="Helical" evidence="1">
    <location>
        <begin position="89"/>
        <end position="110"/>
    </location>
</feature>
<keyword evidence="1" id="KW-0812">Transmembrane</keyword>
<dbReference type="AlphaFoldDB" id="A0A0A2M3X8"/>